<organism evidence="2 3">
    <name type="scientific">Bittarella massiliensis</name>
    <name type="common">ex Durand et al. 2017</name>
    <dbReference type="NCBI Taxonomy" id="1720313"/>
    <lineage>
        <taxon>Bacteria</taxon>
        <taxon>Bacillati</taxon>
        <taxon>Bacillota</taxon>
        <taxon>Clostridia</taxon>
        <taxon>Eubacteriales</taxon>
        <taxon>Oscillospiraceae</taxon>
        <taxon>Bittarella (ex Durand et al. 2017)</taxon>
    </lineage>
</organism>
<accession>A0AAW5KKN7</accession>
<dbReference type="Proteomes" id="UP001205063">
    <property type="component" value="Unassembled WGS sequence"/>
</dbReference>
<evidence type="ECO:0000313" key="2">
    <source>
        <dbReference type="EMBL" id="MCQ4950810.1"/>
    </source>
</evidence>
<proteinExistence type="predicted"/>
<sequence length="64" mass="7347">QRSKPHYILHPETRALLEDLLSRLKDEGEEAVFSYIRREVLSAARQRDEGRGRGKDGGKKKGEI</sequence>
<dbReference type="AlphaFoldDB" id="A0AAW5KKN7"/>
<comment type="caution">
    <text evidence="2">The sequence shown here is derived from an EMBL/GenBank/DDBJ whole genome shotgun (WGS) entry which is preliminary data.</text>
</comment>
<dbReference type="EMBL" id="JANGAB010000296">
    <property type="protein sequence ID" value="MCQ4950810.1"/>
    <property type="molecule type" value="Genomic_DNA"/>
</dbReference>
<evidence type="ECO:0000313" key="3">
    <source>
        <dbReference type="Proteomes" id="UP001205063"/>
    </source>
</evidence>
<name>A0AAW5KKN7_9FIRM</name>
<protein>
    <submittedName>
        <fullName evidence="2">Uncharacterized protein</fullName>
    </submittedName>
</protein>
<evidence type="ECO:0000256" key="1">
    <source>
        <dbReference type="SAM" id="MobiDB-lite"/>
    </source>
</evidence>
<feature type="region of interest" description="Disordered" evidence="1">
    <location>
        <begin position="44"/>
        <end position="64"/>
    </location>
</feature>
<feature type="non-terminal residue" evidence="2">
    <location>
        <position position="1"/>
    </location>
</feature>
<gene>
    <name evidence="2" type="ORF">NE646_14340</name>
</gene>
<reference evidence="2" key="1">
    <citation type="submission" date="2022-06" db="EMBL/GenBank/DDBJ databases">
        <title>Isolation of gut microbiota from human fecal samples.</title>
        <authorList>
            <person name="Pamer E.G."/>
            <person name="Barat B."/>
            <person name="Waligurski E."/>
            <person name="Medina S."/>
            <person name="Paddock L."/>
            <person name="Mostad J."/>
        </authorList>
    </citation>
    <scope>NUCLEOTIDE SEQUENCE</scope>
    <source>
        <strain evidence="2">DFI.7.96</strain>
    </source>
</reference>